<keyword evidence="3" id="KW-0238">DNA-binding</keyword>
<dbReference type="InterPro" id="IPR014876">
    <property type="entry name" value="DEK_C"/>
</dbReference>
<protein>
    <submittedName>
        <fullName evidence="7">Protein DEK</fullName>
    </submittedName>
</protein>
<dbReference type="InterPro" id="IPR044198">
    <property type="entry name" value="DEK"/>
</dbReference>
<evidence type="ECO:0000256" key="2">
    <source>
        <dbReference type="ARBA" id="ARBA00022853"/>
    </source>
</evidence>
<dbReference type="SUPFAM" id="SSF109715">
    <property type="entry name" value="DEK C-terminal domain"/>
    <property type="match status" value="1"/>
</dbReference>
<dbReference type="GO" id="GO:0042393">
    <property type="term" value="F:histone binding"/>
    <property type="evidence" value="ECO:0007669"/>
    <property type="project" value="TreeGrafter"/>
</dbReference>
<feature type="compositionally biased region" description="Basic and acidic residues" evidence="5">
    <location>
        <begin position="1"/>
        <end position="44"/>
    </location>
</feature>
<comment type="subcellular location">
    <subcellularLocation>
        <location evidence="1">Nucleus</location>
    </subcellularLocation>
</comment>
<dbReference type="GO" id="GO:0005634">
    <property type="term" value="C:nucleus"/>
    <property type="evidence" value="ECO:0007669"/>
    <property type="project" value="UniProtKB-SubCell"/>
</dbReference>
<evidence type="ECO:0000256" key="1">
    <source>
        <dbReference type="ARBA" id="ARBA00004123"/>
    </source>
</evidence>
<dbReference type="Gene3D" id="1.10.10.60">
    <property type="entry name" value="Homeodomain-like"/>
    <property type="match status" value="1"/>
</dbReference>
<keyword evidence="4" id="KW-0539">Nucleus</keyword>
<dbReference type="GO" id="GO:2000779">
    <property type="term" value="P:regulation of double-strand break repair"/>
    <property type="evidence" value="ECO:0007669"/>
    <property type="project" value="TreeGrafter"/>
</dbReference>
<evidence type="ECO:0000259" key="6">
    <source>
        <dbReference type="PROSITE" id="PS51998"/>
    </source>
</evidence>
<evidence type="ECO:0000313" key="8">
    <source>
        <dbReference type="Proteomes" id="UP001249851"/>
    </source>
</evidence>
<dbReference type="AlphaFoldDB" id="A0AAD9V239"/>
<dbReference type="Pfam" id="PF08766">
    <property type="entry name" value="DEK_C"/>
    <property type="match status" value="1"/>
</dbReference>
<feature type="compositionally biased region" description="Acidic residues" evidence="5">
    <location>
        <begin position="45"/>
        <end position="55"/>
    </location>
</feature>
<reference evidence="7" key="2">
    <citation type="journal article" date="2023" name="Science">
        <title>Genomic signatures of disease resistance in endangered staghorn corals.</title>
        <authorList>
            <person name="Vollmer S.V."/>
            <person name="Selwyn J.D."/>
            <person name="Despard B.A."/>
            <person name="Roesel C.L."/>
        </authorList>
    </citation>
    <scope>NUCLEOTIDE SEQUENCE</scope>
    <source>
        <strain evidence="7">K2</strain>
    </source>
</reference>
<evidence type="ECO:0000256" key="4">
    <source>
        <dbReference type="ARBA" id="ARBA00023242"/>
    </source>
</evidence>
<proteinExistence type="predicted"/>
<sequence length="433" mass="49109">MANKGEATKVEDVKSEAKEVTKDAKKDNAKVDDSKEDTKNGKRDEDEESSDDEEYPGLYDKPVVIEGKRERKTPVFLASQTAPQTMTIPKSLTFEGKGESLGTMERTNYELGRSTAIELKPLHKLLFGRDGRAPEIKKNIRKFNGFAFEKDSKEYEAKKFNVERFTNDGLKRLCEIFDLEKKGKRNDLQEKVMDFLMSPKSSGRPAPQPKAKKSEQKKRKRSSNKDAPKSKKSAKTSETIESGEEGDEDDDDEEDSEEEQQQEEEIKTPPKKKKKTEVTPKKTEMTPKKKESSPKKGKEAKTVKEKSKEKGKSKEKAKAKKTDEKSKTPKKKEPVTVKITPLKKLSSKKTPKKDKPAPAEEDSSDEEPLAKKTRKEPPTNSDLENIVKDLLDGADLEKVTMKSVCKQVYDMFPDHDLTSRKDFIKETVRKVIA</sequence>
<name>A0AAD9V239_ACRCE</name>
<dbReference type="PANTHER" id="PTHR13468">
    <property type="entry name" value="DEK PROTEIN"/>
    <property type="match status" value="1"/>
</dbReference>
<evidence type="ECO:0000256" key="5">
    <source>
        <dbReference type="SAM" id="MobiDB-lite"/>
    </source>
</evidence>
<accession>A0AAD9V239</accession>
<feature type="region of interest" description="Disordered" evidence="5">
    <location>
        <begin position="187"/>
        <end position="385"/>
    </location>
</feature>
<dbReference type="PROSITE" id="PS51998">
    <property type="entry name" value="DEK_C"/>
    <property type="match status" value="1"/>
</dbReference>
<feature type="domain" description="DEK-C" evidence="6">
    <location>
        <begin position="377"/>
        <end position="433"/>
    </location>
</feature>
<dbReference type="Proteomes" id="UP001249851">
    <property type="component" value="Unassembled WGS sequence"/>
</dbReference>
<reference evidence="7" key="1">
    <citation type="journal article" date="2023" name="G3 (Bethesda)">
        <title>Whole genome assembly and annotation of the endangered Caribbean coral Acropora cervicornis.</title>
        <authorList>
            <person name="Selwyn J.D."/>
            <person name="Vollmer S.V."/>
        </authorList>
    </citation>
    <scope>NUCLEOTIDE SEQUENCE</scope>
    <source>
        <strain evidence="7">K2</strain>
    </source>
</reference>
<evidence type="ECO:0000313" key="7">
    <source>
        <dbReference type="EMBL" id="KAK2558361.1"/>
    </source>
</evidence>
<keyword evidence="2" id="KW-0156">Chromatin regulator</keyword>
<feature type="compositionally biased region" description="Basic and acidic residues" evidence="5">
    <location>
        <begin position="276"/>
        <end position="335"/>
    </location>
</feature>
<feature type="compositionally biased region" description="Acidic residues" evidence="5">
    <location>
        <begin position="241"/>
        <end position="263"/>
    </location>
</feature>
<keyword evidence="8" id="KW-1185">Reference proteome</keyword>
<feature type="region of interest" description="Disordered" evidence="5">
    <location>
        <begin position="1"/>
        <end position="66"/>
    </location>
</feature>
<comment type="caution">
    <text evidence="7">The sequence shown here is derived from an EMBL/GenBank/DDBJ whole genome shotgun (WGS) entry which is preliminary data.</text>
</comment>
<dbReference type="EMBL" id="JARQWQ010000045">
    <property type="protein sequence ID" value="KAK2558361.1"/>
    <property type="molecule type" value="Genomic_DNA"/>
</dbReference>
<evidence type="ECO:0000256" key="3">
    <source>
        <dbReference type="ARBA" id="ARBA00023125"/>
    </source>
</evidence>
<gene>
    <name evidence="7" type="ORF">P5673_019507</name>
</gene>
<dbReference type="GO" id="GO:0003677">
    <property type="term" value="F:DNA binding"/>
    <property type="evidence" value="ECO:0007669"/>
    <property type="project" value="UniProtKB-KW"/>
</dbReference>
<organism evidence="7 8">
    <name type="scientific">Acropora cervicornis</name>
    <name type="common">Staghorn coral</name>
    <dbReference type="NCBI Taxonomy" id="6130"/>
    <lineage>
        <taxon>Eukaryota</taxon>
        <taxon>Metazoa</taxon>
        <taxon>Cnidaria</taxon>
        <taxon>Anthozoa</taxon>
        <taxon>Hexacorallia</taxon>
        <taxon>Scleractinia</taxon>
        <taxon>Astrocoeniina</taxon>
        <taxon>Acroporidae</taxon>
        <taxon>Acropora</taxon>
    </lineage>
</organism>
<dbReference type="GO" id="GO:0006325">
    <property type="term" value="P:chromatin organization"/>
    <property type="evidence" value="ECO:0007669"/>
    <property type="project" value="UniProtKB-KW"/>
</dbReference>
<dbReference type="PANTHER" id="PTHR13468:SF1">
    <property type="entry name" value="PROTEIN DEK"/>
    <property type="match status" value="1"/>
</dbReference>